<gene>
    <name evidence="6" type="ORF">MAR_029808</name>
</gene>
<evidence type="ECO:0000313" key="7">
    <source>
        <dbReference type="Proteomes" id="UP001164746"/>
    </source>
</evidence>
<accession>A0ABY7DJR1</accession>
<keyword evidence="7" id="KW-1185">Reference proteome</keyword>
<dbReference type="InterPro" id="IPR050822">
    <property type="entry name" value="Cerebellin_Synaptic_Org"/>
</dbReference>
<dbReference type="PROSITE" id="PS50871">
    <property type="entry name" value="C1Q"/>
    <property type="match status" value="1"/>
</dbReference>
<dbReference type="PANTHER" id="PTHR22923">
    <property type="entry name" value="CEREBELLIN-RELATED"/>
    <property type="match status" value="1"/>
</dbReference>
<sequence length="207" mass="23034">MSAKQSNEAARQPGVEVQSLRAQLARTSVECGTLKDNIDNYENSQFREKPPAQEDKKTAKSRNKPKYHHPKQEPIAFHAVCDVQKVEGLCAGQVIRFETPLLNHGDSYSPLDGVFTAPIHGLFHFSVSILSDYPPKNHVEAEVVKNGNCLARIHAYSAERMRDQGSVAVTTELHAQDKVWVRLIYPATAAIFGSRWSSFTGHLIAKL</sequence>
<dbReference type="PANTHER" id="PTHR22923:SF116">
    <property type="entry name" value="C1Q DOMAIN-CONTAINING PROTEIN"/>
    <property type="match status" value="1"/>
</dbReference>
<evidence type="ECO:0000313" key="6">
    <source>
        <dbReference type="EMBL" id="WAQ97118.1"/>
    </source>
</evidence>
<dbReference type="SUPFAM" id="SSF49842">
    <property type="entry name" value="TNF-like"/>
    <property type="match status" value="1"/>
</dbReference>
<name>A0ABY7DJR1_MYAAR</name>
<feature type="compositionally biased region" description="Basic residues" evidence="4">
    <location>
        <begin position="59"/>
        <end position="69"/>
    </location>
</feature>
<reference evidence="6" key="1">
    <citation type="submission" date="2022-11" db="EMBL/GenBank/DDBJ databases">
        <title>Centuries of genome instability and evolution in soft-shell clam transmissible cancer (bioRxiv).</title>
        <authorList>
            <person name="Hart S.F.M."/>
            <person name="Yonemitsu M.A."/>
            <person name="Giersch R.M."/>
            <person name="Beal B.F."/>
            <person name="Arriagada G."/>
            <person name="Davis B.W."/>
            <person name="Ostrander E.A."/>
            <person name="Goff S.P."/>
            <person name="Metzger M.J."/>
        </authorList>
    </citation>
    <scope>NUCLEOTIDE SEQUENCE</scope>
    <source>
        <strain evidence="6">MELC-2E11</strain>
        <tissue evidence="6">Siphon/mantle</tissue>
    </source>
</reference>
<dbReference type="Proteomes" id="UP001164746">
    <property type="component" value="Chromosome 2"/>
</dbReference>
<dbReference type="Pfam" id="PF00386">
    <property type="entry name" value="C1q"/>
    <property type="match status" value="1"/>
</dbReference>
<dbReference type="InterPro" id="IPR008983">
    <property type="entry name" value="Tumour_necrosis_fac-like_dom"/>
</dbReference>
<feature type="domain" description="C1q" evidence="5">
    <location>
        <begin position="70"/>
        <end position="207"/>
    </location>
</feature>
<dbReference type="SMART" id="SM00110">
    <property type="entry name" value="C1Q"/>
    <property type="match status" value="1"/>
</dbReference>
<keyword evidence="2" id="KW-0964">Secreted</keyword>
<evidence type="ECO:0000259" key="5">
    <source>
        <dbReference type="PROSITE" id="PS50871"/>
    </source>
</evidence>
<evidence type="ECO:0000256" key="4">
    <source>
        <dbReference type="SAM" id="MobiDB-lite"/>
    </source>
</evidence>
<proteinExistence type="predicted"/>
<feature type="region of interest" description="Disordered" evidence="4">
    <location>
        <begin position="40"/>
        <end position="71"/>
    </location>
</feature>
<feature type="compositionally biased region" description="Basic and acidic residues" evidence="4">
    <location>
        <begin position="45"/>
        <end position="58"/>
    </location>
</feature>
<evidence type="ECO:0000256" key="3">
    <source>
        <dbReference type="ARBA" id="ARBA00022729"/>
    </source>
</evidence>
<protein>
    <submittedName>
        <fullName evidence="6">C1QL4-like protein</fullName>
    </submittedName>
</protein>
<comment type="subcellular location">
    <subcellularLocation>
        <location evidence="1">Secreted</location>
    </subcellularLocation>
</comment>
<dbReference type="InterPro" id="IPR001073">
    <property type="entry name" value="C1q_dom"/>
</dbReference>
<dbReference type="Gene3D" id="2.60.120.40">
    <property type="match status" value="1"/>
</dbReference>
<dbReference type="EMBL" id="CP111013">
    <property type="protein sequence ID" value="WAQ97118.1"/>
    <property type="molecule type" value="Genomic_DNA"/>
</dbReference>
<keyword evidence="3" id="KW-0732">Signal</keyword>
<evidence type="ECO:0000256" key="2">
    <source>
        <dbReference type="ARBA" id="ARBA00022525"/>
    </source>
</evidence>
<evidence type="ECO:0000256" key="1">
    <source>
        <dbReference type="ARBA" id="ARBA00004613"/>
    </source>
</evidence>
<dbReference type="PRINTS" id="PR00007">
    <property type="entry name" value="COMPLEMNTC1Q"/>
</dbReference>
<organism evidence="6 7">
    <name type="scientific">Mya arenaria</name>
    <name type="common">Soft-shell clam</name>
    <dbReference type="NCBI Taxonomy" id="6604"/>
    <lineage>
        <taxon>Eukaryota</taxon>
        <taxon>Metazoa</taxon>
        <taxon>Spiralia</taxon>
        <taxon>Lophotrochozoa</taxon>
        <taxon>Mollusca</taxon>
        <taxon>Bivalvia</taxon>
        <taxon>Autobranchia</taxon>
        <taxon>Heteroconchia</taxon>
        <taxon>Euheterodonta</taxon>
        <taxon>Imparidentia</taxon>
        <taxon>Neoheterodontei</taxon>
        <taxon>Myida</taxon>
        <taxon>Myoidea</taxon>
        <taxon>Myidae</taxon>
        <taxon>Mya</taxon>
    </lineage>
</organism>